<evidence type="ECO:0000313" key="1">
    <source>
        <dbReference type="EMBL" id="KAJ9659586.1"/>
    </source>
</evidence>
<name>A0ACC3ACD2_9EURO</name>
<dbReference type="EMBL" id="JAPDRQ010000038">
    <property type="protein sequence ID" value="KAJ9659586.1"/>
    <property type="molecule type" value="Genomic_DNA"/>
</dbReference>
<proteinExistence type="predicted"/>
<comment type="caution">
    <text evidence="1">The sequence shown here is derived from an EMBL/GenBank/DDBJ whole genome shotgun (WGS) entry which is preliminary data.</text>
</comment>
<evidence type="ECO:0000313" key="2">
    <source>
        <dbReference type="Proteomes" id="UP001172386"/>
    </source>
</evidence>
<organism evidence="1 2">
    <name type="scientific">Neophaeococcomyces mojaviensis</name>
    <dbReference type="NCBI Taxonomy" id="3383035"/>
    <lineage>
        <taxon>Eukaryota</taxon>
        <taxon>Fungi</taxon>
        <taxon>Dikarya</taxon>
        <taxon>Ascomycota</taxon>
        <taxon>Pezizomycotina</taxon>
        <taxon>Eurotiomycetes</taxon>
        <taxon>Chaetothyriomycetidae</taxon>
        <taxon>Chaetothyriales</taxon>
        <taxon>Chaetothyriales incertae sedis</taxon>
        <taxon>Neophaeococcomyces</taxon>
    </lineage>
</organism>
<protein>
    <submittedName>
        <fullName evidence="1">Uncharacterized protein</fullName>
    </submittedName>
</protein>
<gene>
    <name evidence="1" type="ORF">H2198_002999</name>
</gene>
<sequence>MTIFQEHKIIFCEGTSSKDHPLYPGFKQETKILPQGSVHKEGALALPCDILWDRDIAITLRDGTVIYADVYRPPNTKLVIPAIISAGPFGKNGGVNRKIFNDMPFRSGVPQCTVSSLEKFEALDPAYWCLHGYAIVHPDVRGSWQSGGNTHINSKLDGEDGYDLFEWLAEQPWCNGKISYAGNSWLSQTQWFVGAEQPPHLACLAPWEGWNDLYNDDAMRGGIPNPDFQQFLLNVSSPSLGKTEDIVAMASKCPFWNKYWEDRQAKLDRIEVPMYVTASWTNLLHTRGTFEGYLKASSGEKWLRVHNSHEWPDLYYPQNVEDLRKFFDYYLKEIKNDWPFTPKVRLSILNSGHEDIINRPEHEFPLARQVSERLFLNCHTLKLGSDCPPSQTNVKMDGATGQAVFTHEFSSRKEWVGYAALKVWIETIGTDDIDIYVKVSKLGPNDKLLETRCIDVGYLQDDPEAQWKKLEEMRQQKNKSVDVYFNEGPNGMLRASHRELDFQKSTEHHPMYTHKTEAKIKPGQVVPLIIELWPYGWIWEAGEKLQLTVSGYRTWPELLPHLESKSYNKGEVVIHAGGDYGSYLLMPIIP</sequence>
<reference evidence="1" key="1">
    <citation type="submission" date="2022-10" db="EMBL/GenBank/DDBJ databases">
        <title>Culturing micro-colonial fungi from biological soil crusts in the Mojave desert and describing Neophaeococcomyces mojavensis, and introducing the new genera and species Taxawa tesnikishii.</title>
        <authorList>
            <person name="Kurbessoian T."/>
            <person name="Stajich J.E."/>
        </authorList>
    </citation>
    <scope>NUCLEOTIDE SEQUENCE</scope>
    <source>
        <strain evidence="1">JES_112</strain>
    </source>
</reference>
<keyword evidence="2" id="KW-1185">Reference proteome</keyword>
<dbReference type="Proteomes" id="UP001172386">
    <property type="component" value="Unassembled WGS sequence"/>
</dbReference>
<accession>A0ACC3ACD2</accession>